<protein>
    <recommendedName>
        <fullName evidence="4">Bacterial transcriptional activator domain-containing protein</fullName>
    </recommendedName>
</protein>
<organism evidence="2 3">
    <name type="scientific">Deinococcus aquiradiocola</name>
    <dbReference type="NCBI Taxonomy" id="393059"/>
    <lineage>
        <taxon>Bacteria</taxon>
        <taxon>Thermotogati</taxon>
        <taxon>Deinococcota</taxon>
        <taxon>Deinococci</taxon>
        <taxon>Deinococcales</taxon>
        <taxon>Deinococcaceae</taxon>
        <taxon>Deinococcus</taxon>
    </lineage>
</organism>
<feature type="region of interest" description="Disordered" evidence="1">
    <location>
        <begin position="266"/>
        <end position="287"/>
    </location>
</feature>
<evidence type="ECO:0000313" key="2">
    <source>
        <dbReference type="EMBL" id="GGJ72477.1"/>
    </source>
</evidence>
<dbReference type="InterPro" id="IPR036388">
    <property type="entry name" value="WH-like_DNA-bd_sf"/>
</dbReference>
<dbReference type="RefSeq" id="WP_188962085.1">
    <property type="nucleotide sequence ID" value="NZ_BMOE01000004.1"/>
</dbReference>
<dbReference type="EMBL" id="BMOE01000004">
    <property type="protein sequence ID" value="GGJ72477.1"/>
    <property type="molecule type" value="Genomic_DNA"/>
</dbReference>
<evidence type="ECO:0008006" key="4">
    <source>
        <dbReference type="Google" id="ProtNLM"/>
    </source>
</evidence>
<dbReference type="AlphaFoldDB" id="A0A917PE23"/>
<evidence type="ECO:0000313" key="3">
    <source>
        <dbReference type="Proteomes" id="UP000635726"/>
    </source>
</evidence>
<gene>
    <name evidence="2" type="ORF">GCM10008939_16120</name>
</gene>
<sequence>MQLHLLGHVHFTRDGRNVVVSSKSAALLTYLVLERQAHHREHLAELLWDTADPLRNLRVELARLKRDGVTTFPERQPMLHFACLTDLDPWTEAAPQVDDAHLLGWLATLRGLPLSGLEDLGTRAYQQWLEGQRWNIIERVEQTLGRVRRRLSAQHHAGAAAQILARADRLGLRLPDEPAPPDPPGPDPPEWRCVWDEQATLGGLLGRSTRPQLVRLYGRRGSGKRSLIRQSLQGSGWVHLDLQATEVRTLFQEVLWQQLEAHLPPRQAPAADHGAGRAPDPDGSLAGLASTLRHSGLNALISVQNAVRGRAWLPDLTGFLLDLPFPLVLLLSESTPAAWEELQDLTGFADPARTHDLHMQPLTTRMALHAWQERYAHEPLTPTEREALYTQAARLIQRSDGWPLHAQALLRQRGTDGLPDGVRTALLSEIAALPRHVRQALARLSLVHAPIAPDLAGELIGPDAHAALTLGVQHGLLVPAAPEERLTVPGLHHRTQDDVRTVQFASEAMRVALAGSLTGMERQALREQLTHVHAPPPAPAAPPARPPQHPHPDLPSLARGGPGRAAPLTLTRPAPAARAAPPPDLPTFRRETRTPNGYRVALDSGHLEVMRYGWYGPPPLLRLQAGPVPDGPWTLTARLDVYRAEPDHLPGSGAHALGIGSGGAVTVYLPAEPVPQSVTQADAPANARRDAPPAALPDGALFGGFVPLGEWFTLHGHGQAGTLELTVRALDVALTVAALRWGDATVLPADA</sequence>
<evidence type="ECO:0000256" key="1">
    <source>
        <dbReference type="SAM" id="MobiDB-lite"/>
    </source>
</evidence>
<reference evidence="2" key="1">
    <citation type="journal article" date="2014" name="Int. J. Syst. Evol. Microbiol.">
        <title>Complete genome sequence of Corynebacterium casei LMG S-19264T (=DSM 44701T), isolated from a smear-ripened cheese.</title>
        <authorList>
            <consortium name="US DOE Joint Genome Institute (JGI-PGF)"/>
            <person name="Walter F."/>
            <person name="Albersmeier A."/>
            <person name="Kalinowski J."/>
            <person name="Ruckert C."/>
        </authorList>
    </citation>
    <scope>NUCLEOTIDE SEQUENCE</scope>
    <source>
        <strain evidence="2">JCM 14371</strain>
    </source>
</reference>
<comment type="caution">
    <text evidence="2">The sequence shown here is derived from an EMBL/GenBank/DDBJ whole genome shotgun (WGS) entry which is preliminary data.</text>
</comment>
<name>A0A917PE23_9DEIO</name>
<feature type="region of interest" description="Disordered" evidence="1">
    <location>
        <begin position="533"/>
        <end position="593"/>
    </location>
</feature>
<keyword evidence="3" id="KW-1185">Reference proteome</keyword>
<feature type="compositionally biased region" description="Pro residues" evidence="1">
    <location>
        <begin position="534"/>
        <end position="549"/>
    </location>
</feature>
<dbReference type="Proteomes" id="UP000635726">
    <property type="component" value="Unassembled WGS sequence"/>
</dbReference>
<proteinExistence type="predicted"/>
<reference evidence="2" key="2">
    <citation type="submission" date="2020-09" db="EMBL/GenBank/DDBJ databases">
        <authorList>
            <person name="Sun Q."/>
            <person name="Ohkuma M."/>
        </authorList>
    </citation>
    <scope>NUCLEOTIDE SEQUENCE</scope>
    <source>
        <strain evidence="2">JCM 14371</strain>
    </source>
</reference>
<accession>A0A917PE23</accession>
<feature type="compositionally biased region" description="Low complexity" evidence="1">
    <location>
        <begin position="564"/>
        <end position="579"/>
    </location>
</feature>
<dbReference type="Gene3D" id="1.10.10.10">
    <property type="entry name" value="Winged helix-like DNA-binding domain superfamily/Winged helix DNA-binding domain"/>
    <property type="match status" value="1"/>
</dbReference>